<dbReference type="RefSeq" id="WP_146414694.1">
    <property type="nucleotide sequence ID" value="NZ_SJPZ01000002.1"/>
</dbReference>
<name>A0A5C6FKG4_9PLAN</name>
<keyword evidence="4" id="KW-0472">Membrane</keyword>
<gene>
    <name evidence="8" type="primary">outD_1</name>
    <name evidence="8" type="ORF">V7x_36090</name>
</gene>
<dbReference type="PROSITE" id="PS00875">
    <property type="entry name" value="T2SP_D"/>
    <property type="match status" value="1"/>
</dbReference>
<evidence type="ECO:0000256" key="2">
    <source>
        <dbReference type="ARBA" id="ARBA00022448"/>
    </source>
</evidence>
<dbReference type="AlphaFoldDB" id="A0A5C6FKG4"/>
<dbReference type="InterPro" id="IPR050810">
    <property type="entry name" value="Bact_Secretion_Sys_Channel"/>
</dbReference>
<feature type="domain" description="Secretin/TonB short N-terminal" evidence="7">
    <location>
        <begin position="134"/>
        <end position="182"/>
    </location>
</feature>
<sequence length="512" mass="56103">MVLVFTALLTPGCVSRPLPPRPSVEELIQQAIEKSSADQAISPIETVVHEDAEIVRQETIIRDADGNVLDVQTDAPEPNQWPGSDYFAGEGWSAHLSDSGNSDSPDGEDELIDDEFIETDVREVLIMLAEDAEIDLVMDPQVAGVVNTQINGMTIEQAIEKILMPLGLSYAKRGNQYIIAPPDPDSPLFPYISTQVPYRPNHVSPKTLVDTLPDRFEPYVELVNGSNLVMIDAPSNTVAAIQKRFAAIDQPIPQVTLEAIICVVSPDSGFQFGLDWQHAVQLNGETLARLGANGLALSGVYSPAGGRQAFSDFAQTSAFVKLLCEHGYLTIRATPHVMAQDGEQANIAINRETFFSIQPQSTSDNNAYFFQQEIQKVESGITLALTPTIRENTVTIDIEKAEVSEDIRNANTELAVNPFPIINRRSVSTTVHVEDRKTIVIGGLVQKETVDRINRIPGLSRLPLLGYLFETTQRQTREAEVVIFLSPRIERPRVSPTIVPASLTSPHGSVAH</sequence>
<dbReference type="Proteomes" id="UP000316476">
    <property type="component" value="Unassembled WGS sequence"/>
</dbReference>
<dbReference type="PANTHER" id="PTHR30332:SF24">
    <property type="entry name" value="SECRETIN GSPD-RELATED"/>
    <property type="match status" value="1"/>
</dbReference>
<evidence type="ECO:0000256" key="6">
    <source>
        <dbReference type="RuleBase" id="RU004003"/>
    </source>
</evidence>
<dbReference type="SMART" id="SM00965">
    <property type="entry name" value="STN"/>
    <property type="match status" value="1"/>
</dbReference>
<dbReference type="Gene3D" id="3.30.1370.130">
    <property type="match status" value="1"/>
</dbReference>
<dbReference type="InterPro" id="IPR011662">
    <property type="entry name" value="Secretin/TonB_short_N"/>
</dbReference>
<dbReference type="PANTHER" id="PTHR30332">
    <property type="entry name" value="PROBABLE GENERAL SECRETION PATHWAY PROTEIN D"/>
    <property type="match status" value="1"/>
</dbReference>
<dbReference type="GO" id="GO:0019867">
    <property type="term" value="C:outer membrane"/>
    <property type="evidence" value="ECO:0007669"/>
    <property type="project" value="InterPro"/>
</dbReference>
<reference evidence="8 9" key="1">
    <citation type="submission" date="2019-02" db="EMBL/GenBank/DDBJ databases">
        <title>Deep-cultivation of Planctomycetes and their phenomic and genomic characterization uncovers novel biology.</title>
        <authorList>
            <person name="Wiegand S."/>
            <person name="Jogler M."/>
            <person name="Boedeker C."/>
            <person name="Pinto D."/>
            <person name="Vollmers J."/>
            <person name="Rivas-Marin E."/>
            <person name="Kohn T."/>
            <person name="Peeters S.H."/>
            <person name="Heuer A."/>
            <person name="Rast P."/>
            <person name="Oberbeckmann S."/>
            <person name="Bunk B."/>
            <person name="Jeske O."/>
            <person name="Meyerdierks A."/>
            <person name="Storesund J.E."/>
            <person name="Kallscheuer N."/>
            <person name="Luecker S."/>
            <person name="Lage O.M."/>
            <person name="Pohl T."/>
            <person name="Merkel B.J."/>
            <person name="Hornburger P."/>
            <person name="Mueller R.-W."/>
            <person name="Bruemmer F."/>
            <person name="Labrenz M."/>
            <person name="Spormann A.M."/>
            <person name="Op Den Camp H."/>
            <person name="Overmann J."/>
            <person name="Amann R."/>
            <person name="Jetten M.S.M."/>
            <person name="Mascher T."/>
            <person name="Medema M.H."/>
            <person name="Devos D.P."/>
            <person name="Kaster A.-K."/>
            <person name="Ovreas L."/>
            <person name="Rohde M."/>
            <person name="Galperin M.Y."/>
            <person name="Jogler C."/>
        </authorList>
    </citation>
    <scope>NUCLEOTIDE SEQUENCE [LARGE SCALE GENOMIC DNA]</scope>
    <source>
        <strain evidence="8 9">V7</strain>
    </source>
</reference>
<evidence type="ECO:0000259" key="7">
    <source>
        <dbReference type="SMART" id="SM00965"/>
    </source>
</evidence>
<evidence type="ECO:0000256" key="4">
    <source>
        <dbReference type="ARBA" id="ARBA00023136"/>
    </source>
</evidence>
<evidence type="ECO:0000313" key="8">
    <source>
        <dbReference type="EMBL" id="TWU61919.1"/>
    </source>
</evidence>
<comment type="caution">
    <text evidence="8">The sequence shown here is derived from an EMBL/GenBank/DDBJ whole genome shotgun (WGS) entry which is preliminary data.</text>
</comment>
<dbReference type="GO" id="GO:0009306">
    <property type="term" value="P:protein secretion"/>
    <property type="evidence" value="ECO:0007669"/>
    <property type="project" value="InterPro"/>
</dbReference>
<proteinExistence type="inferred from homology"/>
<dbReference type="InterPro" id="IPR004845">
    <property type="entry name" value="T2SS_GspD_CS"/>
</dbReference>
<keyword evidence="3" id="KW-0732">Signal</keyword>
<comment type="similarity">
    <text evidence="6">Belongs to the bacterial secretin family.</text>
</comment>
<evidence type="ECO:0000313" key="9">
    <source>
        <dbReference type="Proteomes" id="UP000316476"/>
    </source>
</evidence>
<dbReference type="InterPro" id="IPR004846">
    <property type="entry name" value="T2SS/T3SS_dom"/>
</dbReference>
<dbReference type="EMBL" id="SJPZ01000002">
    <property type="protein sequence ID" value="TWU61919.1"/>
    <property type="molecule type" value="Genomic_DNA"/>
</dbReference>
<comment type="subcellular location">
    <subcellularLocation>
        <location evidence="1">Membrane</location>
    </subcellularLocation>
</comment>
<accession>A0A5C6FKG4</accession>
<dbReference type="InterPro" id="IPR001775">
    <property type="entry name" value="GspD/PilQ"/>
</dbReference>
<protein>
    <submittedName>
        <fullName evidence="8">Type II secretion system protein D</fullName>
    </submittedName>
</protein>
<dbReference type="PRINTS" id="PR00811">
    <property type="entry name" value="BCTERIALGSPD"/>
</dbReference>
<evidence type="ECO:0000256" key="3">
    <source>
        <dbReference type="ARBA" id="ARBA00022729"/>
    </source>
</evidence>
<dbReference type="Pfam" id="PF07660">
    <property type="entry name" value="STN"/>
    <property type="match status" value="1"/>
</dbReference>
<keyword evidence="5" id="KW-0998">Cell outer membrane</keyword>
<dbReference type="Pfam" id="PF00263">
    <property type="entry name" value="Secretin"/>
    <property type="match status" value="1"/>
</dbReference>
<dbReference type="GO" id="GO:0015627">
    <property type="term" value="C:type II protein secretion system complex"/>
    <property type="evidence" value="ECO:0007669"/>
    <property type="project" value="TreeGrafter"/>
</dbReference>
<evidence type="ECO:0000256" key="5">
    <source>
        <dbReference type="ARBA" id="ARBA00023237"/>
    </source>
</evidence>
<evidence type="ECO:0000256" key="1">
    <source>
        <dbReference type="ARBA" id="ARBA00004370"/>
    </source>
</evidence>
<dbReference type="OrthoDB" id="9813141at2"/>
<organism evidence="8 9">
    <name type="scientific">Crateriforma conspicua</name>
    <dbReference type="NCBI Taxonomy" id="2527996"/>
    <lineage>
        <taxon>Bacteria</taxon>
        <taxon>Pseudomonadati</taxon>
        <taxon>Planctomycetota</taxon>
        <taxon>Planctomycetia</taxon>
        <taxon>Planctomycetales</taxon>
        <taxon>Planctomycetaceae</taxon>
        <taxon>Crateriforma</taxon>
    </lineage>
</organism>
<keyword evidence="2" id="KW-0813">Transport</keyword>